<accession>A0A7D5Y9B7</accession>
<evidence type="ECO:0000313" key="1">
    <source>
        <dbReference type="EMBL" id="QLJ98360.1"/>
    </source>
</evidence>
<dbReference type="EMBL" id="CP058905">
    <property type="protein sequence ID" value="QLJ98360.1"/>
    <property type="molecule type" value="Genomic_DNA"/>
</dbReference>
<name>A0A7D5Y9B7_9ACTN</name>
<dbReference type="AlphaFoldDB" id="A0A7D5Y9B7"/>
<proteinExistence type="predicted"/>
<gene>
    <name evidence="1" type="ORF">HZU44_27275</name>
</gene>
<protein>
    <submittedName>
        <fullName evidence="1">Uncharacterized protein</fullName>
    </submittedName>
</protein>
<organism evidence="1">
    <name type="scientific">Micromonospora carbonacea</name>
    <dbReference type="NCBI Taxonomy" id="47853"/>
    <lineage>
        <taxon>Bacteria</taxon>
        <taxon>Bacillati</taxon>
        <taxon>Actinomycetota</taxon>
        <taxon>Actinomycetes</taxon>
        <taxon>Micromonosporales</taxon>
        <taxon>Micromonosporaceae</taxon>
        <taxon>Micromonospora</taxon>
    </lineage>
</organism>
<sequence length="382" mass="42825">MDKPGRPVEVVRKGLDLLATDLMELEEKLRSNDPEIDKYLAKTKTALLDVVYFPQLAAAQLIPPVLTHVKTVADAAPAKHQAQMMVMASIADDAVMCYAKIATLPEPVRAHVAGWFDTHLPGTTGLEWIMLIKAFGDQLATTIERYAKRATEGVPTGAPDAILTKAITAIGTTPLHKPRFTKEGITKVLHDRLSVLNERDFNRQYIAYILRITRANRGESEANLNDQAYCIAAEVDTKLGFCDGERMYLRDRNTGVSSCIHEAMHMLSSPAWKEALGDCLNEGATEHFSRVVCKQHNIPYDRSIYMWNVEVFTTIMKVAELDQSALEEAYFAGNVEKVRKAIVDISGEEGMRILLENYPTDEQTARKWLEHCKVYQRTCVVQ</sequence>
<reference evidence="1" key="1">
    <citation type="submission" date="2020-08" db="EMBL/GenBank/DDBJ databases">
        <title>A bifunctional nitrone conjugated secondary metabolite targeting the ribosome.</title>
        <authorList>
            <person name="Limbrick E.M."/>
            <person name="Graf M."/>
            <person name="Derewacz D.K."/>
            <person name="Nguyen F."/>
            <person name="Spraggins J.M."/>
            <person name="Wieland M."/>
            <person name="Ynigez-Gutierrez A.E."/>
            <person name="Reisman B.J."/>
            <person name="Zinshteyn B."/>
            <person name="McCulloch K."/>
            <person name="Iverson T.M."/>
            <person name="Green R."/>
            <person name="Wilson D.N."/>
            <person name="Bachmann B.O."/>
        </authorList>
    </citation>
    <scope>NUCLEOTIDE SEQUENCE</scope>
    <source>
        <strain evidence="1">Africana</strain>
    </source>
</reference>